<keyword evidence="1" id="KW-0472">Membrane</keyword>
<keyword evidence="1" id="KW-1133">Transmembrane helix</keyword>
<evidence type="ECO:0000256" key="1">
    <source>
        <dbReference type="SAM" id="Phobius"/>
    </source>
</evidence>
<reference evidence="2 3" key="1">
    <citation type="submission" date="2024-01" db="EMBL/GenBank/DDBJ databases">
        <title>The complete chloroplast genome sequence of Lithospermum erythrorhizon: insights into the phylogenetic relationship among Boraginaceae species and the maternal lineages of purple gromwells.</title>
        <authorList>
            <person name="Okada T."/>
            <person name="Watanabe K."/>
        </authorList>
    </citation>
    <scope>NUCLEOTIDE SEQUENCE [LARGE SCALE GENOMIC DNA]</scope>
</reference>
<accession>A0AAV3QXM3</accession>
<dbReference type="Proteomes" id="UP001454036">
    <property type="component" value="Unassembled WGS sequence"/>
</dbReference>
<keyword evidence="1" id="KW-0812">Transmembrane</keyword>
<keyword evidence="3" id="KW-1185">Reference proteome</keyword>
<feature type="transmembrane region" description="Helical" evidence="1">
    <location>
        <begin position="58"/>
        <end position="79"/>
    </location>
</feature>
<protein>
    <submittedName>
        <fullName evidence="2">Uncharacterized protein</fullName>
    </submittedName>
</protein>
<gene>
    <name evidence="2" type="ORF">LIER_22632</name>
</gene>
<comment type="caution">
    <text evidence="2">The sequence shown here is derived from an EMBL/GenBank/DDBJ whole genome shotgun (WGS) entry which is preliminary data.</text>
</comment>
<evidence type="ECO:0000313" key="2">
    <source>
        <dbReference type="EMBL" id="GAA0167773.1"/>
    </source>
</evidence>
<dbReference type="EMBL" id="BAABME010006222">
    <property type="protein sequence ID" value="GAA0167773.1"/>
    <property type="molecule type" value="Genomic_DNA"/>
</dbReference>
<name>A0AAV3QXM3_LITER</name>
<organism evidence="2 3">
    <name type="scientific">Lithospermum erythrorhizon</name>
    <name type="common">Purple gromwell</name>
    <name type="synonym">Lithospermum officinale var. erythrorhizon</name>
    <dbReference type="NCBI Taxonomy" id="34254"/>
    <lineage>
        <taxon>Eukaryota</taxon>
        <taxon>Viridiplantae</taxon>
        <taxon>Streptophyta</taxon>
        <taxon>Embryophyta</taxon>
        <taxon>Tracheophyta</taxon>
        <taxon>Spermatophyta</taxon>
        <taxon>Magnoliopsida</taxon>
        <taxon>eudicotyledons</taxon>
        <taxon>Gunneridae</taxon>
        <taxon>Pentapetalae</taxon>
        <taxon>asterids</taxon>
        <taxon>lamiids</taxon>
        <taxon>Boraginales</taxon>
        <taxon>Boraginaceae</taxon>
        <taxon>Boraginoideae</taxon>
        <taxon>Lithospermeae</taxon>
        <taxon>Lithospermum</taxon>
    </lineage>
</organism>
<dbReference type="AlphaFoldDB" id="A0AAV3QXM3"/>
<feature type="transmembrane region" description="Helical" evidence="1">
    <location>
        <begin position="177"/>
        <end position="197"/>
    </location>
</feature>
<proteinExistence type="predicted"/>
<sequence length="198" mass="22275">MEIDDGVFRIVPSSSIDNNVINLVVKCQVAAVDGLEKKVKTMNSKLKDWEVQAQRTTMFHTLFMLAIVTIRMLLTILNLRAPSSVTVYKELLDMCMVVWVVVSLIALFKLTSVHNLASEVRGKKNDLRSSAIILQGKVEEDFRTNEGARCFTLYSLTLLRIRSLFVEIGFYDSDMKWLAVFSIVAPVLVTVTILCLGL</sequence>
<feature type="transmembrane region" description="Helical" evidence="1">
    <location>
        <begin position="91"/>
        <end position="108"/>
    </location>
</feature>
<evidence type="ECO:0000313" key="3">
    <source>
        <dbReference type="Proteomes" id="UP001454036"/>
    </source>
</evidence>